<dbReference type="PANTHER" id="PTHR33563">
    <property type="match status" value="1"/>
</dbReference>
<evidence type="ECO:0000313" key="3">
    <source>
        <dbReference type="Proteomes" id="UP000233551"/>
    </source>
</evidence>
<feature type="compositionally biased region" description="Basic and acidic residues" evidence="1">
    <location>
        <begin position="162"/>
        <end position="175"/>
    </location>
</feature>
<comment type="caution">
    <text evidence="2">The sequence shown here is derived from an EMBL/GenBank/DDBJ whole genome shotgun (WGS) entry which is preliminary data.</text>
</comment>
<name>A0A2I0ISB0_PUNGR</name>
<dbReference type="GO" id="GO:0009073">
    <property type="term" value="P:aromatic amino acid family biosynthetic process"/>
    <property type="evidence" value="ECO:0007669"/>
    <property type="project" value="InterPro"/>
</dbReference>
<evidence type="ECO:0000256" key="1">
    <source>
        <dbReference type="SAM" id="MobiDB-lite"/>
    </source>
</evidence>
<accession>A0A2I0ISB0</accession>
<dbReference type="InterPro" id="IPR002812">
    <property type="entry name" value="DHQS"/>
</dbReference>
<dbReference type="PANTHER" id="PTHR33563:SF9">
    <property type="entry name" value="USPA DOMAIN-CONTAINING PROTEIN"/>
    <property type="match status" value="1"/>
</dbReference>
<dbReference type="EMBL" id="PGOL01002564">
    <property type="protein sequence ID" value="PKI46881.1"/>
    <property type="molecule type" value="Genomic_DNA"/>
</dbReference>
<evidence type="ECO:0000313" key="2">
    <source>
        <dbReference type="EMBL" id="PKI46881.1"/>
    </source>
</evidence>
<dbReference type="AlphaFoldDB" id="A0A2I0ISB0"/>
<dbReference type="GO" id="GO:0003856">
    <property type="term" value="F:3-dehydroquinate synthase activity"/>
    <property type="evidence" value="ECO:0007669"/>
    <property type="project" value="InterPro"/>
</dbReference>
<gene>
    <name evidence="2" type="ORF">CRG98_032692</name>
</gene>
<feature type="compositionally biased region" description="Basic and acidic residues" evidence="1">
    <location>
        <begin position="206"/>
        <end position="217"/>
    </location>
</feature>
<proteinExistence type="predicted"/>
<reference evidence="2 3" key="1">
    <citation type="submission" date="2017-11" db="EMBL/GenBank/DDBJ databases">
        <title>De-novo sequencing of pomegranate (Punica granatum L.) genome.</title>
        <authorList>
            <person name="Akparov Z."/>
            <person name="Amiraslanov A."/>
            <person name="Hajiyeva S."/>
            <person name="Abbasov M."/>
            <person name="Kaur K."/>
            <person name="Hamwieh A."/>
            <person name="Solovyev V."/>
            <person name="Salamov A."/>
            <person name="Braich B."/>
            <person name="Kosarev P."/>
            <person name="Mahmoud A."/>
            <person name="Hajiyev E."/>
            <person name="Babayeva S."/>
            <person name="Izzatullayeva V."/>
            <person name="Mammadov A."/>
            <person name="Mammadov A."/>
            <person name="Sharifova S."/>
            <person name="Ojaghi J."/>
            <person name="Eynullazada K."/>
            <person name="Bayramov B."/>
            <person name="Abdulazimova A."/>
            <person name="Shahmuradov I."/>
        </authorList>
    </citation>
    <scope>NUCLEOTIDE SEQUENCE [LARGE SCALE GENOMIC DNA]</scope>
    <source>
        <strain evidence="3">cv. AG2017</strain>
        <tissue evidence="2">Leaf</tissue>
    </source>
</reference>
<dbReference type="GO" id="GO:0016491">
    <property type="term" value="F:oxidoreductase activity"/>
    <property type="evidence" value="ECO:0007669"/>
    <property type="project" value="InterPro"/>
</dbReference>
<feature type="region of interest" description="Disordered" evidence="1">
    <location>
        <begin position="162"/>
        <end position="217"/>
    </location>
</feature>
<keyword evidence="3" id="KW-1185">Reference proteome</keyword>
<feature type="compositionally biased region" description="Basic and acidic residues" evidence="1">
    <location>
        <begin position="182"/>
        <end position="198"/>
    </location>
</feature>
<protein>
    <submittedName>
        <fullName evidence="2">Uncharacterized protein</fullName>
    </submittedName>
</protein>
<sequence>MGVNSRFNKKLEGDQSLLHKGYSSGSSTPSPQQHVVVVMDGLIEFTTEPLKWALQNIITPGCVITLLGVMPWLNIPLSVKTWHDVWPMEFENLQDNNVEWKSDPKHLKLQAIIDLCKSYAAVPHKEVVMGYPCQLLVVEKITNLHATWVVFDRKFNYAGVERGRGEGSKEEEGTRNRPAGKPPRDGSNDRAARNDKRHVSSAKAAKGNESRVDATWG</sequence>
<dbReference type="Proteomes" id="UP000233551">
    <property type="component" value="Unassembled WGS sequence"/>
</dbReference>
<organism evidence="2 3">
    <name type="scientific">Punica granatum</name>
    <name type="common">Pomegranate</name>
    <dbReference type="NCBI Taxonomy" id="22663"/>
    <lineage>
        <taxon>Eukaryota</taxon>
        <taxon>Viridiplantae</taxon>
        <taxon>Streptophyta</taxon>
        <taxon>Embryophyta</taxon>
        <taxon>Tracheophyta</taxon>
        <taxon>Spermatophyta</taxon>
        <taxon>Magnoliopsida</taxon>
        <taxon>eudicotyledons</taxon>
        <taxon>Gunneridae</taxon>
        <taxon>Pentapetalae</taxon>
        <taxon>rosids</taxon>
        <taxon>malvids</taxon>
        <taxon>Myrtales</taxon>
        <taxon>Lythraceae</taxon>
        <taxon>Punica</taxon>
    </lineage>
</organism>